<reference evidence="7 8" key="1">
    <citation type="submission" date="2019-01" db="EMBL/GenBank/DDBJ databases">
        <title>Egibacter rhizosphaerae EGI 80759T.</title>
        <authorList>
            <person name="Chen D.-D."/>
            <person name="Tian Y."/>
            <person name="Jiao J.-Y."/>
            <person name="Zhang X.-T."/>
            <person name="Zhang Y.-G."/>
            <person name="Zhang Y."/>
            <person name="Xiao M."/>
            <person name="Shu W.-S."/>
            <person name="Li W.-J."/>
        </authorList>
    </citation>
    <scope>NUCLEOTIDE SEQUENCE [LARGE SCALE GENOMIC DNA]</scope>
    <source>
        <strain evidence="7 8">EGI 80759</strain>
    </source>
</reference>
<evidence type="ECO:0000256" key="2">
    <source>
        <dbReference type="ARBA" id="ARBA00023235"/>
    </source>
</evidence>
<comment type="similarity">
    <text evidence="1 4">Belongs to the 4-oxalocrotonate tautomerase family.</text>
</comment>
<dbReference type="Proteomes" id="UP000291469">
    <property type="component" value="Chromosome"/>
</dbReference>
<feature type="region of interest" description="Disordered" evidence="5">
    <location>
        <begin position="50"/>
        <end position="84"/>
    </location>
</feature>
<dbReference type="KEGG" id="erz:ER308_15365"/>
<dbReference type="RefSeq" id="WP_131155803.1">
    <property type="nucleotide sequence ID" value="NZ_CP036402.1"/>
</dbReference>
<sequence length="84" mass="8791">MPIVEMKILEGRPPERVQELIAEVTRAVTGSLGVAPEQVRVLVTEVPPTHWGVAGTSKADTASAGSNPPATSEHFGTDDAGESR</sequence>
<evidence type="ECO:0000256" key="4">
    <source>
        <dbReference type="RuleBase" id="RU362032"/>
    </source>
</evidence>
<name>A0A411YHU5_9ACTN</name>
<dbReference type="NCBIfam" id="TIGR00013">
    <property type="entry name" value="taut"/>
    <property type="match status" value="1"/>
</dbReference>
<evidence type="ECO:0000313" key="8">
    <source>
        <dbReference type="Proteomes" id="UP000291469"/>
    </source>
</evidence>
<dbReference type="InterPro" id="IPR004370">
    <property type="entry name" value="4-OT-like_dom"/>
</dbReference>
<dbReference type="InterPro" id="IPR014347">
    <property type="entry name" value="Tautomerase/MIF_sf"/>
</dbReference>
<organism evidence="7 8">
    <name type="scientific">Egibacter rhizosphaerae</name>
    <dbReference type="NCBI Taxonomy" id="1670831"/>
    <lineage>
        <taxon>Bacteria</taxon>
        <taxon>Bacillati</taxon>
        <taxon>Actinomycetota</taxon>
        <taxon>Nitriliruptoria</taxon>
        <taxon>Egibacterales</taxon>
        <taxon>Egibacteraceae</taxon>
        <taxon>Egibacter</taxon>
    </lineage>
</organism>
<keyword evidence="2 4" id="KW-0413">Isomerase</keyword>
<feature type="domain" description="4-oxalocrotonate tautomerase-like" evidence="6">
    <location>
        <begin position="2"/>
        <end position="60"/>
    </location>
</feature>
<evidence type="ECO:0000256" key="1">
    <source>
        <dbReference type="ARBA" id="ARBA00006723"/>
    </source>
</evidence>
<evidence type="ECO:0000256" key="5">
    <source>
        <dbReference type="SAM" id="MobiDB-lite"/>
    </source>
</evidence>
<dbReference type="EC" id="5.3.2.-" evidence="4"/>
<evidence type="ECO:0000259" key="6">
    <source>
        <dbReference type="Pfam" id="PF01361"/>
    </source>
</evidence>
<dbReference type="AlphaFoldDB" id="A0A411YHU5"/>
<evidence type="ECO:0000313" key="7">
    <source>
        <dbReference type="EMBL" id="QBI20810.1"/>
    </source>
</evidence>
<accession>A0A411YHU5</accession>
<proteinExistence type="inferred from homology"/>
<dbReference type="InterPro" id="IPR018191">
    <property type="entry name" value="4-OT"/>
</dbReference>
<dbReference type="EMBL" id="CP036402">
    <property type="protein sequence ID" value="QBI20810.1"/>
    <property type="molecule type" value="Genomic_DNA"/>
</dbReference>
<feature type="active site" description="Proton acceptor; via imino nitrogen" evidence="3">
    <location>
        <position position="2"/>
    </location>
</feature>
<dbReference type="GO" id="GO:0016853">
    <property type="term" value="F:isomerase activity"/>
    <property type="evidence" value="ECO:0007669"/>
    <property type="project" value="UniProtKB-UniRule"/>
</dbReference>
<dbReference type="OrthoDB" id="4990855at2"/>
<gene>
    <name evidence="7" type="ORF">ER308_15365</name>
</gene>
<dbReference type="SUPFAM" id="SSF55331">
    <property type="entry name" value="Tautomerase/MIF"/>
    <property type="match status" value="1"/>
</dbReference>
<dbReference type="PANTHER" id="PTHR35530">
    <property type="entry name" value="TAUTOMERASE-RELATED"/>
    <property type="match status" value="1"/>
</dbReference>
<evidence type="ECO:0000256" key="3">
    <source>
        <dbReference type="PIRSR" id="PIRSR618191-1"/>
    </source>
</evidence>
<feature type="compositionally biased region" description="Basic and acidic residues" evidence="5">
    <location>
        <begin position="75"/>
        <end position="84"/>
    </location>
</feature>
<dbReference type="Pfam" id="PF01361">
    <property type="entry name" value="Tautomerase"/>
    <property type="match status" value="1"/>
</dbReference>
<dbReference type="Gene3D" id="3.30.429.10">
    <property type="entry name" value="Macrophage Migration Inhibitory Factor"/>
    <property type="match status" value="1"/>
</dbReference>
<feature type="compositionally biased region" description="Polar residues" evidence="5">
    <location>
        <begin position="58"/>
        <end position="70"/>
    </location>
</feature>
<dbReference type="NCBIfam" id="NF002524">
    <property type="entry name" value="PRK01964.1"/>
    <property type="match status" value="1"/>
</dbReference>
<dbReference type="PANTHER" id="PTHR35530:SF1">
    <property type="entry name" value="2-HYDROXYMUCONATE TAUTOMERASE"/>
    <property type="match status" value="1"/>
</dbReference>
<keyword evidence="8" id="KW-1185">Reference proteome</keyword>
<protein>
    <recommendedName>
        <fullName evidence="4">Tautomerase</fullName>
        <ecNumber evidence="4">5.3.2.-</ecNumber>
    </recommendedName>
</protein>